<feature type="region of interest" description="Disordered" evidence="1">
    <location>
        <begin position="268"/>
        <end position="312"/>
    </location>
</feature>
<dbReference type="OMA" id="WIGEDAR"/>
<feature type="compositionally biased region" description="Low complexity" evidence="1">
    <location>
        <begin position="282"/>
        <end position="291"/>
    </location>
</feature>
<evidence type="ECO:0000256" key="1">
    <source>
        <dbReference type="SAM" id="MobiDB-lite"/>
    </source>
</evidence>
<accession>A0A284RXV5</accession>
<dbReference type="EMBL" id="FUEG01000020">
    <property type="protein sequence ID" value="SJL13579.1"/>
    <property type="molecule type" value="Genomic_DNA"/>
</dbReference>
<feature type="compositionally biased region" description="Polar residues" evidence="1">
    <location>
        <begin position="89"/>
        <end position="100"/>
    </location>
</feature>
<evidence type="ECO:0000313" key="3">
    <source>
        <dbReference type="Proteomes" id="UP000219338"/>
    </source>
</evidence>
<organism evidence="2 3">
    <name type="scientific">Armillaria ostoyae</name>
    <name type="common">Armillaria root rot fungus</name>
    <dbReference type="NCBI Taxonomy" id="47428"/>
    <lineage>
        <taxon>Eukaryota</taxon>
        <taxon>Fungi</taxon>
        <taxon>Dikarya</taxon>
        <taxon>Basidiomycota</taxon>
        <taxon>Agaricomycotina</taxon>
        <taxon>Agaricomycetes</taxon>
        <taxon>Agaricomycetidae</taxon>
        <taxon>Agaricales</taxon>
        <taxon>Marasmiineae</taxon>
        <taxon>Physalacriaceae</taxon>
        <taxon>Armillaria</taxon>
    </lineage>
</organism>
<gene>
    <name evidence="2" type="ORF">ARMOST_17024</name>
</gene>
<proteinExistence type="predicted"/>
<reference evidence="3" key="1">
    <citation type="journal article" date="2017" name="Nat. Ecol. Evol.">
        <title>Genome expansion and lineage-specific genetic innovations in the forest pathogenic fungi Armillaria.</title>
        <authorList>
            <person name="Sipos G."/>
            <person name="Prasanna A.N."/>
            <person name="Walter M.C."/>
            <person name="O'Connor E."/>
            <person name="Balint B."/>
            <person name="Krizsan K."/>
            <person name="Kiss B."/>
            <person name="Hess J."/>
            <person name="Varga T."/>
            <person name="Slot J."/>
            <person name="Riley R."/>
            <person name="Boka B."/>
            <person name="Rigling D."/>
            <person name="Barry K."/>
            <person name="Lee J."/>
            <person name="Mihaltcheva S."/>
            <person name="LaButti K."/>
            <person name="Lipzen A."/>
            <person name="Waldron R."/>
            <person name="Moloney N.M."/>
            <person name="Sperisen C."/>
            <person name="Kredics L."/>
            <person name="Vagvoelgyi C."/>
            <person name="Patrignani A."/>
            <person name="Fitzpatrick D."/>
            <person name="Nagy I."/>
            <person name="Doyle S."/>
            <person name="Anderson J.B."/>
            <person name="Grigoriev I.V."/>
            <person name="Gueldener U."/>
            <person name="Muensterkoetter M."/>
            <person name="Nagy L.G."/>
        </authorList>
    </citation>
    <scope>NUCLEOTIDE SEQUENCE [LARGE SCALE GENOMIC DNA]</scope>
    <source>
        <strain evidence="3">C18/9</strain>
    </source>
</reference>
<dbReference type="Proteomes" id="UP000219338">
    <property type="component" value="Unassembled WGS sequence"/>
</dbReference>
<protein>
    <submittedName>
        <fullName evidence="2">Uncharacterized protein</fullName>
    </submittedName>
</protein>
<feature type="region of interest" description="Disordered" evidence="1">
    <location>
        <begin position="136"/>
        <end position="161"/>
    </location>
</feature>
<feature type="compositionally biased region" description="Polar residues" evidence="1">
    <location>
        <begin position="145"/>
        <end position="155"/>
    </location>
</feature>
<dbReference type="AlphaFoldDB" id="A0A284RXV5"/>
<name>A0A284RXV5_ARMOS</name>
<sequence>MSNEKPSKRSTRNGASAIPPHNVTGGQSHQAESAMDTPGKRGEEPAVKTAAPPPPGGREVSVDTPPPNELMCFQLSQSPPSHPIPCNDAHTSSQSHQNNEPLPLNVARAPERNLCASGMRGGGECVLNGPPLPLSKERGSHTVHDPSQTTTNPTVSAPAGDTELTPAEIASDIHVQELGRSTIDTITTIRNLLLASTRAKGTKYRLGAVATEKAIDLCEMQLATLSMRPMDGARPTERTRVQRPAETVVERLEVMEKRILQAIESSKVSLEPTGARPPAIPPLTRTPTKSPTKPPPQPYAPPPPPPVSKPKHHHVVVSLSGMKDTSHLRDITPRQMSARVQEAIRGCGVPSLENLDVIGTQFTGKTRMKVYVRTDQDAQALLEAAEAWTPKLGPGAALVVRTWSVVVDSVPTTFRPTNKDDLAYLFQRNPEVTPTNLRQIRWLKESSAKDPAKRDSSIVLAISDYDVASEVAE</sequence>
<evidence type="ECO:0000313" key="2">
    <source>
        <dbReference type="EMBL" id="SJL13579.1"/>
    </source>
</evidence>
<feature type="compositionally biased region" description="Pro residues" evidence="1">
    <location>
        <begin position="292"/>
        <end position="308"/>
    </location>
</feature>
<dbReference type="OrthoDB" id="10497885at2759"/>
<feature type="region of interest" description="Disordered" evidence="1">
    <location>
        <begin position="1"/>
        <end position="100"/>
    </location>
</feature>
<keyword evidence="3" id="KW-1185">Reference proteome</keyword>